<dbReference type="Proteomes" id="UP000887116">
    <property type="component" value="Unassembled WGS sequence"/>
</dbReference>
<dbReference type="GO" id="GO:0005829">
    <property type="term" value="C:cytosol"/>
    <property type="evidence" value="ECO:0007669"/>
    <property type="project" value="TreeGrafter"/>
</dbReference>
<organism evidence="5 6">
    <name type="scientific">Trichonephila clavata</name>
    <name type="common">Joro spider</name>
    <name type="synonym">Nephila clavata</name>
    <dbReference type="NCBI Taxonomy" id="2740835"/>
    <lineage>
        <taxon>Eukaryota</taxon>
        <taxon>Metazoa</taxon>
        <taxon>Ecdysozoa</taxon>
        <taxon>Arthropoda</taxon>
        <taxon>Chelicerata</taxon>
        <taxon>Arachnida</taxon>
        <taxon>Araneae</taxon>
        <taxon>Araneomorphae</taxon>
        <taxon>Entelegynae</taxon>
        <taxon>Araneoidea</taxon>
        <taxon>Nephilidae</taxon>
        <taxon>Trichonephila</taxon>
    </lineage>
</organism>
<feature type="domain" description="HTH cro/C1-type" evidence="2">
    <location>
        <begin position="4"/>
        <end position="49"/>
    </location>
</feature>
<accession>A0A8X6H5X2</accession>
<dbReference type="EMBL" id="BMAO01010200">
    <property type="protein sequence ID" value="GFQ65497.1"/>
    <property type="molecule type" value="Genomic_DNA"/>
</dbReference>
<keyword evidence="6" id="KW-1185">Reference proteome</keyword>
<dbReference type="SUPFAM" id="SSF47413">
    <property type="entry name" value="lambda repressor-like DNA-binding domains"/>
    <property type="match status" value="2"/>
</dbReference>
<dbReference type="OrthoDB" id="7027929at2759"/>
<proteinExistence type="predicted"/>
<evidence type="ECO:0000259" key="2">
    <source>
        <dbReference type="PROSITE" id="PS50943"/>
    </source>
</evidence>
<dbReference type="GO" id="GO:0003700">
    <property type="term" value="F:DNA-binding transcription factor activity"/>
    <property type="evidence" value="ECO:0007669"/>
    <property type="project" value="TreeGrafter"/>
</dbReference>
<evidence type="ECO:0000313" key="4">
    <source>
        <dbReference type="EMBL" id="GFQ95238.1"/>
    </source>
</evidence>
<protein>
    <submittedName>
        <fullName evidence="5">Helix-turn-helix domain-containing protein</fullName>
    </submittedName>
</protein>
<feature type="domain" description="HTH cro/C1-type" evidence="2">
    <location>
        <begin position="153"/>
        <end position="207"/>
    </location>
</feature>
<dbReference type="Gene3D" id="1.10.260.40">
    <property type="entry name" value="lambda repressor-like DNA-binding domains"/>
    <property type="match status" value="2"/>
</dbReference>
<dbReference type="PROSITE" id="PS50943">
    <property type="entry name" value="HTH_CROC1"/>
    <property type="match status" value="2"/>
</dbReference>
<sequence length="396" mass="44898">MQEYTQVELASKTELTYQEINNYELGYILIPIEVSYKIAEALLVNVIDLLPEPVVVRKDSYCEDEDEEILYLTGIYEDHQELRKVIRPLIRSVYLSEKINQEGARIEIAKNLVKEGVSVEIISQTTGLSIYEYDNAEEEICTDSIYYKIGQRIKEWRLIRRNTQKDLADKVGLTAKEIHEYERGYTAVSFDKLYEIAEVLSVNIKVLLPETRESKEENKLLSLIKALLPKITKCENEDSKKLLSLMDKYREDENQESLDALVKSLSEDMKSSKEKVKKAEKIKVAKDLVKAGIAIEIIVRASGLTVDELNFACSTDTSSSFSGSASDLTANLRCLINFFNVFTAIKLILKTHAEVMANAGRGARLNVGKIATIVADRSSVLVPQFQRAVLAYRLKF</sequence>
<dbReference type="EMBL" id="BMAO01027535">
    <property type="protein sequence ID" value="GFR17881.1"/>
    <property type="molecule type" value="Genomic_DNA"/>
</dbReference>
<evidence type="ECO:0000313" key="5">
    <source>
        <dbReference type="EMBL" id="GFR17881.1"/>
    </source>
</evidence>
<comment type="caution">
    <text evidence="5">The sequence shown here is derived from an EMBL/GenBank/DDBJ whole genome shotgun (WGS) entry which is preliminary data.</text>
</comment>
<dbReference type="InterPro" id="IPR001387">
    <property type="entry name" value="Cro/C1-type_HTH"/>
</dbReference>
<reference evidence="5" key="1">
    <citation type="submission" date="2020-07" db="EMBL/GenBank/DDBJ databases">
        <title>Multicomponent nature underlies the extraordinary mechanical properties of spider dragline silk.</title>
        <authorList>
            <person name="Kono N."/>
            <person name="Nakamura H."/>
            <person name="Mori M."/>
            <person name="Yoshida Y."/>
            <person name="Ohtoshi R."/>
            <person name="Malay A.D."/>
            <person name="Moran D.A.P."/>
            <person name="Tomita M."/>
            <person name="Numata K."/>
            <person name="Arakawa K."/>
        </authorList>
    </citation>
    <scope>NUCLEOTIDE SEQUENCE</scope>
</reference>
<dbReference type="SMART" id="SM00530">
    <property type="entry name" value="HTH_XRE"/>
    <property type="match status" value="2"/>
</dbReference>
<evidence type="ECO:0000313" key="3">
    <source>
        <dbReference type="EMBL" id="GFQ65497.1"/>
    </source>
</evidence>
<dbReference type="InterPro" id="IPR050807">
    <property type="entry name" value="TransReg_Diox_bact_type"/>
</dbReference>
<dbReference type="PANTHER" id="PTHR46797:SF1">
    <property type="entry name" value="METHYLPHOSPHONATE SYNTHASE"/>
    <property type="match status" value="1"/>
</dbReference>
<gene>
    <name evidence="5" type="primary">wCauA_01320</name>
    <name evidence="5" type="ORF">TNCT_368551</name>
    <name evidence="3" type="ORF">TNCT_395131</name>
    <name evidence="4" type="ORF">TNCT_95401</name>
</gene>
<dbReference type="CDD" id="cd00093">
    <property type="entry name" value="HTH_XRE"/>
    <property type="match status" value="2"/>
</dbReference>
<dbReference type="GO" id="GO:0003677">
    <property type="term" value="F:DNA binding"/>
    <property type="evidence" value="ECO:0007669"/>
    <property type="project" value="UniProtKB-KW"/>
</dbReference>
<evidence type="ECO:0000313" key="6">
    <source>
        <dbReference type="Proteomes" id="UP000887116"/>
    </source>
</evidence>
<dbReference type="PANTHER" id="PTHR46797">
    <property type="entry name" value="HTH-TYPE TRANSCRIPTIONAL REGULATOR"/>
    <property type="match status" value="1"/>
</dbReference>
<dbReference type="AlphaFoldDB" id="A0A8X6H5X2"/>
<evidence type="ECO:0000256" key="1">
    <source>
        <dbReference type="ARBA" id="ARBA00023125"/>
    </source>
</evidence>
<name>A0A8X6H5X2_TRICU</name>
<dbReference type="Pfam" id="PF01381">
    <property type="entry name" value="HTH_3"/>
    <property type="match status" value="2"/>
</dbReference>
<keyword evidence="1" id="KW-0238">DNA-binding</keyword>
<dbReference type="EMBL" id="BMAO01014470">
    <property type="protein sequence ID" value="GFQ95238.1"/>
    <property type="molecule type" value="Genomic_DNA"/>
</dbReference>
<dbReference type="InterPro" id="IPR010982">
    <property type="entry name" value="Lambda_DNA-bd_dom_sf"/>
</dbReference>